<keyword evidence="1" id="KW-0378">Hydrolase</keyword>
<dbReference type="InterPro" id="IPR013655">
    <property type="entry name" value="PAS_fold_3"/>
</dbReference>
<dbReference type="Pfam" id="PF08447">
    <property type="entry name" value="PAS_3"/>
    <property type="match status" value="1"/>
</dbReference>
<evidence type="ECO:0000256" key="1">
    <source>
        <dbReference type="ARBA" id="ARBA00022801"/>
    </source>
</evidence>
<dbReference type="Gene3D" id="3.30.450.20">
    <property type="entry name" value="PAS domain"/>
    <property type="match status" value="1"/>
</dbReference>
<dbReference type="SMART" id="SM00331">
    <property type="entry name" value="PP2C_SIG"/>
    <property type="match status" value="1"/>
</dbReference>
<dbReference type="RefSeq" id="WP_351977794.1">
    <property type="nucleotide sequence ID" value="NZ_JBEPBX010000024.1"/>
</dbReference>
<keyword evidence="4" id="KW-1185">Reference proteome</keyword>
<dbReference type="SUPFAM" id="SSF55874">
    <property type="entry name" value="ATPase domain of HSP90 chaperone/DNA topoisomerase II/histidine kinase"/>
    <property type="match status" value="1"/>
</dbReference>
<dbReference type="Pfam" id="PF07228">
    <property type="entry name" value="SpoIIE"/>
    <property type="match status" value="1"/>
</dbReference>
<dbReference type="Gene3D" id="3.30.450.40">
    <property type="match status" value="2"/>
</dbReference>
<dbReference type="InterPro" id="IPR000014">
    <property type="entry name" value="PAS"/>
</dbReference>
<organism evidence="3 4">
    <name type="scientific">Streptomyces xantholiticus</name>
    <dbReference type="NCBI Taxonomy" id="68285"/>
    <lineage>
        <taxon>Bacteria</taxon>
        <taxon>Bacillati</taxon>
        <taxon>Actinomycetota</taxon>
        <taxon>Actinomycetes</taxon>
        <taxon>Kitasatosporales</taxon>
        <taxon>Streptomycetaceae</taxon>
        <taxon>Streptomyces</taxon>
    </lineage>
</organism>
<proteinExistence type="predicted"/>
<dbReference type="PANTHER" id="PTHR43156">
    <property type="entry name" value="STAGE II SPORULATION PROTEIN E-RELATED"/>
    <property type="match status" value="1"/>
</dbReference>
<dbReference type="InterPro" id="IPR035965">
    <property type="entry name" value="PAS-like_dom_sf"/>
</dbReference>
<dbReference type="InterPro" id="IPR001610">
    <property type="entry name" value="PAC"/>
</dbReference>
<dbReference type="SMART" id="SM00086">
    <property type="entry name" value="PAC"/>
    <property type="match status" value="1"/>
</dbReference>
<feature type="domain" description="PPM-type phosphatase" evidence="2">
    <location>
        <begin position="452"/>
        <end position="660"/>
    </location>
</feature>
<comment type="caution">
    <text evidence="3">The sequence shown here is derived from an EMBL/GenBank/DDBJ whole genome shotgun (WGS) entry which is preliminary data.</text>
</comment>
<evidence type="ECO:0000259" key="2">
    <source>
        <dbReference type="SMART" id="SM00331"/>
    </source>
</evidence>
<dbReference type="CDD" id="cd16936">
    <property type="entry name" value="HATPase_RsbW-like"/>
    <property type="match status" value="1"/>
</dbReference>
<dbReference type="InterPro" id="IPR029016">
    <property type="entry name" value="GAF-like_dom_sf"/>
</dbReference>
<reference evidence="3 4" key="1">
    <citation type="submission" date="2024-06" db="EMBL/GenBank/DDBJ databases">
        <title>The Natural Products Discovery Center: Release of the First 8490 Sequenced Strains for Exploring Actinobacteria Biosynthetic Diversity.</title>
        <authorList>
            <person name="Kalkreuter E."/>
            <person name="Kautsar S.A."/>
            <person name="Yang D."/>
            <person name="Bader C.D."/>
            <person name="Teijaro C.N."/>
            <person name="Fluegel L."/>
            <person name="Davis C.M."/>
            <person name="Simpson J.R."/>
            <person name="Lauterbach L."/>
            <person name="Steele A.D."/>
            <person name="Gui C."/>
            <person name="Meng S."/>
            <person name="Li G."/>
            <person name="Viehrig K."/>
            <person name="Ye F."/>
            <person name="Su P."/>
            <person name="Kiefer A.F."/>
            <person name="Nichols A."/>
            <person name="Cepeda A.J."/>
            <person name="Yan W."/>
            <person name="Fan B."/>
            <person name="Jiang Y."/>
            <person name="Adhikari A."/>
            <person name="Zheng C.-J."/>
            <person name="Schuster L."/>
            <person name="Cowan T.M."/>
            <person name="Smanski M.J."/>
            <person name="Chevrette M.G."/>
            <person name="De Carvalho L.P.S."/>
            <person name="Shen B."/>
        </authorList>
    </citation>
    <scope>NUCLEOTIDE SEQUENCE [LARGE SCALE GENOMIC DNA]</scope>
    <source>
        <strain evidence="3 4">NPDC000837</strain>
    </source>
</reference>
<dbReference type="InterPro" id="IPR052016">
    <property type="entry name" value="Bact_Sigma-Reg"/>
</dbReference>
<dbReference type="InterPro" id="IPR036890">
    <property type="entry name" value="HATPase_C_sf"/>
</dbReference>
<protein>
    <submittedName>
        <fullName evidence="3">SpoIIE family protein phosphatase</fullName>
    </submittedName>
</protein>
<dbReference type="SUPFAM" id="SSF55785">
    <property type="entry name" value="PYP-like sensor domain (PAS domain)"/>
    <property type="match status" value="1"/>
</dbReference>
<dbReference type="InterPro" id="IPR036457">
    <property type="entry name" value="PPM-type-like_dom_sf"/>
</dbReference>
<dbReference type="Gene3D" id="3.30.565.10">
    <property type="entry name" value="Histidine kinase-like ATPase, C-terminal domain"/>
    <property type="match status" value="1"/>
</dbReference>
<dbReference type="EMBL" id="JBEPBX010000024">
    <property type="protein sequence ID" value="MER6616423.1"/>
    <property type="molecule type" value="Genomic_DNA"/>
</dbReference>
<dbReference type="SUPFAM" id="SSF81606">
    <property type="entry name" value="PP2C-like"/>
    <property type="match status" value="1"/>
</dbReference>
<dbReference type="CDD" id="cd00130">
    <property type="entry name" value="PAS"/>
    <property type="match status" value="1"/>
</dbReference>
<evidence type="ECO:0000313" key="3">
    <source>
        <dbReference type="EMBL" id="MER6616423.1"/>
    </source>
</evidence>
<sequence>MSGANLAAVYLVNAETDELRVVHAAGGQAHYALPEVLPLSADSPVADAVRSHQPLWDDSAELASYHEGVPDLRRTVVSLGVVPLSPLPPGTVRGATGCLVVVNDALVGFESDRRILLELYAEQIASAMDVGAPRAAEGAGPATARERTLPLVHAGTFRLDRGSGRIDADQTLLELVGIPPETFDAHVESLIARVFLDDLPTFIAVVGRGKVTSDVGDLMFRVRRPSGEPRWLHLRCRVLTDSTGRSARVLGVVADTAYHSEEVEAAGLEELSRGLADALTVREVAEAVVRCLHRRLTADRVAFAGLQDDRLTVSVLEPPKPSEWPQIWRPDNRTEWLDAPLSDLPTLAAVLRSGRTAVWPAGSDLEQGLAGITQGGLAVLPLSAEGRMIGVFLVGWDTPHQLSATERAWLSVTAGRCSEAVGRTAAADTERERLRTLQKSLLPRELPEVYGAASVARYLPAADGPAMGGDWYDVFSLSDDHLALVVGDVQGHSAEAAAVMGRVSTAVRAYAAEGHPPDVVLARANRLLTGMKTGLFATCCFVSLDLEEGNAWFVRAGHPPPLLCQPDVAPETLDDTVGPPLGVVAEADFPMTMVDLVPGAVVALVTNGLVESARLPLEEGMRRMCDRIGAADPSDLRRMADDLIGGADRRDDAVLLLLRYDGLDLRPVRAGWRAWRLPDAVMHARRFTARTLRSWGVSEEMDAIQLVVSELVTNAVVHTLGDVRLDLTLAGDRLRVAVTDSLPRTPVKPTTVDWEATGGRGLLLIEAMSEAWGSVPVGGGKQVWSEIAVVPHTVPAPDVGTERSP</sequence>
<dbReference type="SUPFAM" id="SSF55781">
    <property type="entry name" value="GAF domain-like"/>
    <property type="match status" value="2"/>
</dbReference>
<accession>A0ABV1V065</accession>
<dbReference type="Gene3D" id="3.60.40.10">
    <property type="entry name" value="PPM-type phosphatase domain"/>
    <property type="match status" value="1"/>
</dbReference>
<evidence type="ECO:0000313" key="4">
    <source>
        <dbReference type="Proteomes" id="UP001445472"/>
    </source>
</evidence>
<gene>
    <name evidence="3" type="ORF">ABT276_24215</name>
</gene>
<name>A0ABV1V065_9ACTN</name>
<dbReference type="Pfam" id="PF13581">
    <property type="entry name" value="HATPase_c_2"/>
    <property type="match status" value="1"/>
</dbReference>
<dbReference type="InterPro" id="IPR003594">
    <property type="entry name" value="HATPase_dom"/>
</dbReference>
<dbReference type="PANTHER" id="PTHR43156:SF2">
    <property type="entry name" value="STAGE II SPORULATION PROTEIN E"/>
    <property type="match status" value="1"/>
</dbReference>
<dbReference type="Proteomes" id="UP001445472">
    <property type="component" value="Unassembled WGS sequence"/>
</dbReference>
<dbReference type="InterPro" id="IPR001932">
    <property type="entry name" value="PPM-type_phosphatase-like_dom"/>
</dbReference>